<evidence type="ECO:0000313" key="2">
    <source>
        <dbReference type="Proteomes" id="UP000253729"/>
    </source>
</evidence>
<dbReference type="Proteomes" id="UP000253729">
    <property type="component" value="Unassembled WGS sequence"/>
</dbReference>
<accession>A0A3F3Q1W2</accession>
<evidence type="ECO:0000313" key="1">
    <source>
        <dbReference type="EMBL" id="RDH33121.1"/>
    </source>
</evidence>
<keyword evidence="2" id="KW-1185">Reference proteome</keyword>
<reference evidence="1 2" key="1">
    <citation type="submission" date="2018-07" db="EMBL/GenBank/DDBJ databases">
        <title>The genomes of Aspergillus section Nigri reveals drivers in fungal speciation.</title>
        <authorList>
            <consortium name="DOE Joint Genome Institute"/>
            <person name="Vesth T.C."/>
            <person name="Nybo J."/>
            <person name="Theobald S."/>
            <person name="Brandl J."/>
            <person name="Frisvad J.C."/>
            <person name="Nielsen K.F."/>
            <person name="Lyhne E.K."/>
            <person name="Kogle M.E."/>
            <person name="Kuo A."/>
            <person name="Riley R."/>
            <person name="Clum A."/>
            <person name="Nolan M."/>
            <person name="Lipzen A."/>
            <person name="Salamov A."/>
            <person name="Henrissat B."/>
            <person name="Wiebenga A."/>
            <person name="De vries R.P."/>
            <person name="Grigoriev I.V."/>
            <person name="Mortensen U.H."/>
            <person name="Andersen M.R."/>
            <person name="Baker S.E."/>
        </authorList>
    </citation>
    <scope>NUCLEOTIDE SEQUENCE [LARGE SCALE GENOMIC DNA]</scope>
    <source>
        <strain evidence="1 2">CBS 139.54b</strain>
    </source>
</reference>
<proteinExistence type="predicted"/>
<gene>
    <name evidence="1" type="ORF">BDQ94DRAFT_144537</name>
</gene>
<dbReference type="AlphaFoldDB" id="A0A3F3Q1W2"/>
<dbReference type="RefSeq" id="XP_026626143.1">
    <property type="nucleotide sequence ID" value="XM_026766466.1"/>
</dbReference>
<dbReference type="EMBL" id="KZ852048">
    <property type="protein sequence ID" value="RDH33121.1"/>
    <property type="molecule type" value="Genomic_DNA"/>
</dbReference>
<dbReference type="GeneID" id="38134822"/>
<organism evidence="1 2">
    <name type="scientific">Aspergillus welwitschiae</name>
    <dbReference type="NCBI Taxonomy" id="1341132"/>
    <lineage>
        <taxon>Eukaryota</taxon>
        <taxon>Fungi</taxon>
        <taxon>Dikarya</taxon>
        <taxon>Ascomycota</taxon>
        <taxon>Pezizomycotina</taxon>
        <taxon>Eurotiomycetes</taxon>
        <taxon>Eurotiomycetidae</taxon>
        <taxon>Eurotiales</taxon>
        <taxon>Aspergillaceae</taxon>
        <taxon>Aspergillus</taxon>
        <taxon>Aspergillus subgen. Circumdati</taxon>
    </lineage>
</organism>
<protein>
    <submittedName>
        <fullName evidence="1">Uncharacterized protein</fullName>
    </submittedName>
</protein>
<name>A0A3F3Q1W2_9EURO</name>
<sequence>MIAIYPIKVFCESQFPSKILGVCLSLSLNTDMNDRLVMSAASDCQSNWNCFSPH</sequence>